<evidence type="ECO:0000256" key="2">
    <source>
        <dbReference type="SAM" id="Phobius"/>
    </source>
</evidence>
<gene>
    <name evidence="3" type="ORF">NEH16_19815</name>
</gene>
<protein>
    <submittedName>
        <fullName evidence="3">DUF2975 domain-containing protein</fullName>
    </submittedName>
</protein>
<feature type="compositionally biased region" description="Low complexity" evidence="1">
    <location>
        <begin position="62"/>
        <end position="76"/>
    </location>
</feature>
<evidence type="ECO:0000313" key="4">
    <source>
        <dbReference type="Proteomes" id="UP001164963"/>
    </source>
</evidence>
<feature type="transmembrane region" description="Helical" evidence="2">
    <location>
        <begin position="14"/>
        <end position="35"/>
    </location>
</feature>
<dbReference type="RefSeq" id="WP_242442000.1">
    <property type="nucleotide sequence ID" value="NZ_CP098740.1"/>
</dbReference>
<feature type="compositionally biased region" description="Polar residues" evidence="1">
    <location>
        <begin position="47"/>
        <end position="61"/>
    </location>
</feature>
<name>A0ABY6PVE0_9ACTN</name>
<sequence>MDESGRRGKTLRRLGWVLAAVFVCYATTLVVAVLGGNSSAPVLPLTGQEQQVTDTTGNGSTAPDAGLPAAGSPAPAQEREGAN</sequence>
<dbReference type="EMBL" id="CP098740">
    <property type="protein sequence ID" value="UZK56052.1"/>
    <property type="molecule type" value="Genomic_DNA"/>
</dbReference>
<reference evidence="3" key="1">
    <citation type="journal article" date="2022" name="Front. Microbiol.">
        <title>Mirubactin C rescues the lethal effect of cell wall biosynthesis mutations in Bacillus subtilis.</title>
        <authorList>
            <person name="Kepplinger B."/>
            <person name="Wen X."/>
            <person name="Tyler A.R."/>
            <person name="Kim B.Y."/>
            <person name="Brown J."/>
            <person name="Banks P."/>
            <person name="Dashti Y."/>
            <person name="Mackenzie E.S."/>
            <person name="Wills C."/>
            <person name="Kawai Y."/>
            <person name="Waldron K.J."/>
            <person name="Allenby N.E.E."/>
            <person name="Wu L.J."/>
            <person name="Hall M.J."/>
            <person name="Errington J."/>
        </authorList>
    </citation>
    <scope>NUCLEOTIDE SEQUENCE</scope>
    <source>
        <strain evidence="3">MDA8-470</strain>
    </source>
</reference>
<keyword evidence="2" id="KW-0472">Membrane</keyword>
<accession>A0ABY6PVE0</accession>
<feature type="region of interest" description="Disordered" evidence="1">
    <location>
        <begin position="40"/>
        <end position="83"/>
    </location>
</feature>
<keyword evidence="2" id="KW-1133">Transmembrane helix</keyword>
<keyword evidence="4" id="KW-1185">Reference proteome</keyword>
<organism evidence="3 4">
    <name type="scientific">Streptomyces drozdowiczii</name>
    <dbReference type="NCBI Taxonomy" id="202862"/>
    <lineage>
        <taxon>Bacteria</taxon>
        <taxon>Bacillati</taxon>
        <taxon>Actinomycetota</taxon>
        <taxon>Actinomycetes</taxon>
        <taxon>Kitasatosporales</taxon>
        <taxon>Streptomycetaceae</taxon>
        <taxon>Streptomyces</taxon>
    </lineage>
</organism>
<evidence type="ECO:0000313" key="3">
    <source>
        <dbReference type="EMBL" id="UZK56052.1"/>
    </source>
</evidence>
<proteinExistence type="predicted"/>
<dbReference type="Proteomes" id="UP001164963">
    <property type="component" value="Chromosome"/>
</dbReference>
<evidence type="ECO:0000256" key="1">
    <source>
        <dbReference type="SAM" id="MobiDB-lite"/>
    </source>
</evidence>
<keyword evidence="2" id="KW-0812">Transmembrane</keyword>